<dbReference type="AlphaFoldDB" id="A3ZYX7"/>
<dbReference type="InterPro" id="IPR051045">
    <property type="entry name" value="TonB-dependent_transducer"/>
</dbReference>
<dbReference type="InterPro" id="IPR006260">
    <property type="entry name" value="TonB/TolA_C"/>
</dbReference>
<evidence type="ECO:0000256" key="3">
    <source>
        <dbReference type="ARBA" id="ARBA00022448"/>
    </source>
</evidence>
<name>A3ZYX7_9BACT</name>
<protein>
    <recommendedName>
        <fullName evidence="11">TonB C-terminal domain-containing protein</fullName>
    </recommendedName>
</protein>
<accession>A3ZYX7</accession>
<evidence type="ECO:0000259" key="11">
    <source>
        <dbReference type="PROSITE" id="PS52015"/>
    </source>
</evidence>
<feature type="domain" description="TonB C-terminal" evidence="11">
    <location>
        <begin position="162"/>
        <end position="254"/>
    </location>
</feature>
<evidence type="ECO:0000256" key="4">
    <source>
        <dbReference type="ARBA" id="ARBA00022475"/>
    </source>
</evidence>
<dbReference type="STRING" id="314230.DSM3645_18436"/>
<evidence type="ECO:0000256" key="8">
    <source>
        <dbReference type="ARBA" id="ARBA00022989"/>
    </source>
</evidence>
<keyword evidence="8" id="KW-1133">Transmembrane helix</keyword>
<evidence type="ECO:0000256" key="6">
    <source>
        <dbReference type="ARBA" id="ARBA00022692"/>
    </source>
</evidence>
<dbReference type="HOGENOM" id="CLU_1092678_0_0_0"/>
<feature type="region of interest" description="Disordered" evidence="10">
    <location>
        <begin position="107"/>
        <end position="183"/>
    </location>
</feature>
<reference evidence="12 13" key="1">
    <citation type="submission" date="2006-02" db="EMBL/GenBank/DDBJ databases">
        <authorList>
            <person name="Amann R."/>
            <person name="Ferriera S."/>
            <person name="Johnson J."/>
            <person name="Kravitz S."/>
            <person name="Halpern A."/>
            <person name="Remington K."/>
            <person name="Beeson K."/>
            <person name="Tran B."/>
            <person name="Rogers Y.-H."/>
            <person name="Friedman R."/>
            <person name="Venter J.C."/>
        </authorList>
    </citation>
    <scope>NUCLEOTIDE SEQUENCE [LARGE SCALE GENOMIC DNA]</scope>
    <source>
        <strain evidence="12 13">DSM 3645</strain>
    </source>
</reference>
<dbReference type="InterPro" id="IPR037682">
    <property type="entry name" value="TonB_C"/>
</dbReference>
<dbReference type="NCBIfam" id="TIGR01352">
    <property type="entry name" value="tonB_Cterm"/>
    <property type="match status" value="1"/>
</dbReference>
<keyword evidence="5" id="KW-0997">Cell inner membrane</keyword>
<dbReference type="PROSITE" id="PS52015">
    <property type="entry name" value="TONB_CTD"/>
    <property type="match status" value="1"/>
</dbReference>
<dbReference type="eggNOG" id="COG0810">
    <property type="taxonomic scope" value="Bacteria"/>
</dbReference>
<feature type="compositionally biased region" description="Low complexity" evidence="10">
    <location>
        <begin position="142"/>
        <end position="153"/>
    </location>
</feature>
<keyword evidence="4" id="KW-1003">Cell membrane</keyword>
<dbReference type="Proteomes" id="UP000004358">
    <property type="component" value="Unassembled WGS sequence"/>
</dbReference>
<dbReference type="GO" id="GO:0005886">
    <property type="term" value="C:plasma membrane"/>
    <property type="evidence" value="ECO:0007669"/>
    <property type="project" value="UniProtKB-SubCell"/>
</dbReference>
<evidence type="ECO:0000313" key="13">
    <source>
        <dbReference type="Proteomes" id="UP000004358"/>
    </source>
</evidence>
<dbReference type="EMBL" id="AANZ01000022">
    <property type="protein sequence ID" value="EAQ78342.1"/>
    <property type="molecule type" value="Genomic_DNA"/>
</dbReference>
<sequence>MFARTSTISYLTSISLHVAAAAALVSWSVRSYDWRHQVDVGGAVILTATMASAATEPIEAPAIEMEVVEAEQPAELTEEESPLELHKQPTAIALPLETSEVIYTPRSAPAAMSRSQAASQKPSQPQQVEPLPRKEAAKEPLPESALAEAASPSVDSMAGARIDVPPQPAPTNAAPGYPPTSQARREEGRVLLRLTISETGEVAAAKIHQSSGFMRLDQAALVAVRQWKFTPAQSEGQDVATRVVIPVSFSLRAN</sequence>
<keyword evidence="6" id="KW-0812">Transmembrane</keyword>
<dbReference type="PANTHER" id="PTHR33446">
    <property type="entry name" value="PROTEIN TONB-RELATED"/>
    <property type="match status" value="1"/>
</dbReference>
<organism evidence="12 13">
    <name type="scientific">Blastopirellula marina DSM 3645</name>
    <dbReference type="NCBI Taxonomy" id="314230"/>
    <lineage>
        <taxon>Bacteria</taxon>
        <taxon>Pseudomonadati</taxon>
        <taxon>Planctomycetota</taxon>
        <taxon>Planctomycetia</taxon>
        <taxon>Pirellulales</taxon>
        <taxon>Pirellulaceae</taxon>
        <taxon>Blastopirellula</taxon>
    </lineage>
</organism>
<comment type="subcellular location">
    <subcellularLocation>
        <location evidence="1">Cell inner membrane</location>
        <topology evidence="1">Single-pass membrane protein</topology>
        <orientation evidence="1">Periplasmic side</orientation>
    </subcellularLocation>
</comment>
<dbReference type="GO" id="GO:0055085">
    <property type="term" value="P:transmembrane transport"/>
    <property type="evidence" value="ECO:0007669"/>
    <property type="project" value="InterPro"/>
</dbReference>
<dbReference type="Gene3D" id="3.30.1150.10">
    <property type="match status" value="1"/>
</dbReference>
<evidence type="ECO:0000313" key="12">
    <source>
        <dbReference type="EMBL" id="EAQ78342.1"/>
    </source>
</evidence>
<keyword evidence="3" id="KW-0813">Transport</keyword>
<dbReference type="OrthoDB" id="1681210at2"/>
<dbReference type="Pfam" id="PF03544">
    <property type="entry name" value="TonB_C"/>
    <property type="match status" value="1"/>
</dbReference>
<keyword evidence="7" id="KW-0653">Protein transport</keyword>
<feature type="compositionally biased region" description="Basic and acidic residues" evidence="10">
    <location>
        <begin position="131"/>
        <end position="141"/>
    </location>
</feature>
<evidence type="ECO:0000256" key="9">
    <source>
        <dbReference type="ARBA" id="ARBA00023136"/>
    </source>
</evidence>
<dbReference type="GO" id="GO:0015031">
    <property type="term" value="P:protein transport"/>
    <property type="evidence" value="ECO:0007669"/>
    <property type="project" value="UniProtKB-KW"/>
</dbReference>
<dbReference type="SUPFAM" id="SSF74653">
    <property type="entry name" value="TolA/TonB C-terminal domain"/>
    <property type="match status" value="1"/>
</dbReference>
<evidence type="ECO:0000256" key="10">
    <source>
        <dbReference type="SAM" id="MobiDB-lite"/>
    </source>
</evidence>
<proteinExistence type="inferred from homology"/>
<evidence type="ECO:0000256" key="2">
    <source>
        <dbReference type="ARBA" id="ARBA00006555"/>
    </source>
</evidence>
<feature type="compositionally biased region" description="Low complexity" evidence="10">
    <location>
        <begin position="113"/>
        <end position="127"/>
    </location>
</feature>
<evidence type="ECO:0000256" key="5">
    <source>
        <dbReference type="ARBA" id="ARBA00022519"/>
    </source>
</evidence>
<comment type="similarity">
    <text evidence="2">Belongs to the TonB family.</text>
</comment>
<evidence type="ECO:0000256" key="1">
    <source>
        <dbReference type="ARBA" id="ARBA00004383"/>
    </source>
</evidence>
<dbReference type="RefSeq" id="WP_002651584.1">
    <property type="nucleotide sequence ID" value="NZ_CH672376.1"/>
</dbReference>
<comment type="caution">
    <text evidence="12">The sequence shown here is derived from an EMBL/GenBank/DDBJ whole genome shotgun (WGS) entry which is preliminary data.</text>
</comment>
<evidence type="ECO:0000256" key="7">
    <source>
        <dbReference type="ARBA" id="ARBA00022927"/>
    </source>
</evidence>
<keyword evidence="9" id="KW-0472">Membrane</keyword>
<gene>
    <name evidence="12" type="ORF">DSM3645_18436</name>
</gene>